<dbReference type="Proteomes" id="UP000324222">
    <property type="component" value="Unassembled WGS sequence"/>
</dbReference>
<protein>
    <submittedName>
        <fullName evidence="1">Uncharacterized protein</fullName>
    </submittedName>
</protein>
<reference evidence="1 2" key="1">
    <citation type="submission" date="2019-05" db="EMBL/GenBank/DDBJ databases">
        <title>Another draft genome of Portunus trituberculatus and its Hox gene families provides insights of decapod evolution.</title>
        <authorList>
            <person name="Jeong J.-H."/>
            <person name="Song I."/>
            <person name="Kim S."/>
            <person name="Choi T."/>
            <person name="Kim D."/>
            <person name="Ryu S."/>
            <person name="Kim W."/>
        </authorList>
    </citation>
    <scope>NUCLEOTIDE SEQUENCE [LARGE SCALE GENOMIC DNA]</scope>
    <source>
        <tissue evidence="1">Muscle</tissue>
    </source>
</reference>
<evidence type="ECO:0000313" key="2">
    <source>
        <dbReference type="Proteomes" id="UP000324222"/>
    </source>
</evidence>
<keyword evidence="2" id="KW-1185">Reference proteome</keyword>
<sequence length="30" mass="3617">MSEMGYFGVFQRFMHQTQKLQAKHTICVRN</sequence>
<name>A0A5B7GJM0_PORTR</name>
<organism evidence="1 2">
    <name type="scientific">Portunus trituberculatus</name>
    <name type="common">Swimming crab</name>
    <name type="synonym">Neptunus trituberculatus</name>
    <dbReference type="NCBI Taxonomy" id="210409"/>
    <lineage>
        <taxon>Eukaryota</taxon>
        <taxon>Metazoa</taxon>
        <taxon>Ecdysozoa</taxon>
        <taxon>Arthropoda</taxon>
        <taxon>Crustacea</taxon>
        <taxon>Multicrustacea</taxon>
        <taxon>Malacostraca</taxon>
        <taxon>Eumalacostraca</taxon>
        <taxon>Eucarida</taxon>
        <taxon>Decapoda</taxon>
        <taxon>Pleocyemata</taxon>
        <taxon>Brachyura</taxon>
        <taxon>Eubrachyura</taxon>
        <taxon>Portunoidea</taxon>
        <taxon>Portunidae</taxon>
        <taxon>Portuninae</taxon>
        <taxon>Portunus</taxon>
    </lineage>
</organism>
<gene>
    <name evidence="1" type="ORF">E2C01_051194</name>
</gene>
<accession>A0A5B7GJM0</accession>
<evidence type="ECO:0000313" key="1">
    <source>
        <dbReference type="EMBL" id="MPC57218.1"/>
    </source>
</evidence>
<dbReference type="EMBL" id="VSRR010014603">
    <property type="protein sequence ID" value="MPC57218.1"/>
    <property type="molecule type" value="Genomic_DNA"/>
</dbReference>
<proteinExistence type="predicted"/>
<dbReference type="AlphaFoldDB" id="A0A5B7GJM0"/>
<comment type="caution">
    <text evidence="1">The sequence shown here is derived from an EMBL/GenBank/DDBJ whole genome shotgun (WGS) entry which is preliminary data.</text>
</comment>